<dbReference type="Proteomes" id="UP001296993">
    <property type="component" value="Unassembled WGS sequence"/>
</dbReference>
<protein>
    <submittedName>
        <fullName evidence="2">Dihydrofolate reductase</fullName>
    </submittedName>
</protein>
<keyword evidence="3" id="KW-1185">Reference proteome</keyword>
<dbReference type="SUPFAM" id="SSF53597">
    <property type="entry name" value="Dihydrofolate reductase-like"/>
    <property type="match status" value="1"/>
</dbReference>
<dbReference type="InterPro" id="IPR050765">
    <property type="entry name" value="Riboflavin_Biosynth_HTPR"/>
</dbReference>
<proteinExistence type="predicted"/>
<sequence length="218" mass="23790">MSKLRVHNFCISLDGFGAGPRQNLEHPIGVGGNALHRWIFDTAYGRSMIGKSNGSTGLDDGMLRDGDENIGATIMGRNMFGPVRGPWDSDDDARTWRGWWGQNPPYHHEVFVLTHHAREPLAMDGGTTFHFVTGGPLVALERATQAAAGADVRVAGGVGTVRDYIARGLIDTLHLALIPVLLGTGERLFENDWNAAGYQCTEFEPSDEVIHVQLERQG</sequence>
<dbReference type="Gene3D" id="3.40.430.10">
    <property type="entry name" value="Dihydrofolate Reductase, subunit A"/>
    <property type="match status" value="1"/>
</dbReference>
<dbReference type="Pfam" id="PF01872">
    <property type="entry name" value="RibD_C"/>
    <property type="match status" value="1"/>
</dbReference>
<reference evidence="2 3" key="1">
    <citation type="submission" date="2021-03" db="EMBL/GenBank/DDBJ databases">
        <title>Sequencing the genomes of 1000 actinobacteria strains.</title>
        <authorList>
            <person name="Klenk H.-P."/>
        </authorList>
    </citation>
    <scope>NUCLEOTIDE SEQUENCE [LARGE SCALE GENOMIC DNA]</scope>
    <source>
        <strain evidence="2 3">DSM 15797</strain>
    </source>
</reference>
<comment type="caution">
    <text evidence="2">The sequence shown here is derived from an EMBL/GenBank/DDBJ whole genome shotgun (WGS) entry which is preliminary data.</text>
</comment>
<evidence type="ECO:0000259" key="1">
    <source>
        <dbReference type="Pfam" id="PF01872"/>
    </source>
</evidence>
<evidence type="ECO:0000313" key="3">
    <source>
        <dbReference type="Proteomes" id="UP001296993"/>
    </source>
</evidence>
<dbReference type="EMBL" id="JAGIOF010000001">
    <property type="protein sequence ID" value="MBP2385834.1"/>
    <property type="molecule type" value="Genomic_DNA"/>
</dbReference>
<dbReference type="PANTHER" id="PTHR38011">
    <property type="entry name" value="DIHYDROFOLATE REDUCTASE FAMILY PROTEIN (AFU_ORTHOLOGUE AFUA_8G06820)"/>
    <property type="match status" value="1"/>
</dbReference>
<gene>
    <name evidence="2" type="ORF">JOF47_001345</name>
</gene>
<dbReference type="PANTHER" id="PTHR38011:SF12">
    <property type="entry name" value="BIFUNCTIONAL DEAMINASE-REDUCTASE DOMAIN PROTEIN"/>
    <property type="match status" value="1"/>
</dbReference>
<dbReference type="InterPro" id="IPR024072">
    <property type="entry name" value="DHFR-like_dom_sf"/>
</dbReference>
<dbReference type="RefSeq" id="WP_209996784.1">
    <property type="nucleotide sequence ID" value="NZ_BAAAJY010000003.1"/>
</dbReference>
<evidence type="ECO:0000313" key="2">
    <source>
        <dbReference type="EMBL" id="MBP2385834.1"/>
    </source>
</evidence>
<organism evidence="2 3">
    <name type="scientific">Paeniglutamicibacter kerguelensis</name>
    <dbReference type="NCBI Taxonomy" id="254788"/>
    <lineage>
        <taxon>Bacteria</taxon>
        <taxon>Bacillati</taxon>
        <taxon>Actinomycetota</taxon>
        <taxon>Actinomycetes</taxon>
        <taxon>Micrococcales</taxon>
        <taxon>Micrococcaceae</taxon>
        <taxon>Paeniglutamicibacter</taxon>
    </lineage>
</organism>
<name>A0ABS4XBJ8_9MICC</name>
<dbReference type="InterPro" id="IPR002734">
    <property type="entry name" value="RibDG_C"/>
</dbReference>
<accession>A0ABS4XBJ8</accession>
<feature type="domain" description="Bacterial bifunctional deaminase-reductase C-terminal" evidence="1">
    <location>
        <begin position="8"/>
        <end position="209"/>
    </location>
</feature>